<sequence length="182" mass="20034">MASPFRSKFCILKGDITKLTVDCIVNAANSSLLGGGGVDGAIHRAAGPHLVEECRTLDGCEVGVAKLTKSYNLMPKIKAIVHTVGPQIETEVSDEQRRQLSNCYTNSLNLARDNKLRSIAFPCISTGIYNFPKGEASEIAIKTVKGWLMEERNDKMLDTVTFCVFNDDDLGFYEKNISRLID</sequence>
<dbReference type="GO" id="GO:0006974">
    <property type="term" value="P:DNA damage response"/>
    <property type="evidence" value="ECO:0007669"/>
    <property type="project" value="TreeGrafter"/>
</dbReference>
<dbReference type="GO" id="GO:0140293">
    <property type="term" value="F:ADP-ribosylglutamate hydrolase activity"/>
    <property type="evidence" value="ECO:0007669"/>
    <property type="project" value="TreeGrafter"/>
</dbReference>
<dbReference type="WBParaSite" id="GPLIN_001027200">
    <property type="protein sequence ID" value="GPLIN_001027200"/>
    <property type="gene ID" value="GPLIN_001027200"/>
</dbReference>
<dbReference type="GO" id="GO:0042278">
    <property type="term" value="P:purine nucleoside metabolic process"/>
    <property type="evidence" value="ECO:0007669"/>
    <property type="project" value="TreeGrafter"/>
</dbReference>
<dbReference type="AlphaFoldDB" id="A0A183CBM1"/>
<keyword evidence="2" id="KW-1185">Reference proteome</keyword>
<dbReference type="InterPro" id="IPR002589">
    <property type="entry name" value="Macro_dom"/>
</dbReference>
<evidence type="ECO:0000259" key="1">
    <source>
        <dbReference type="PROSITE" id="PS51154"/>
    </source>
</evidence>
<evidence type="ECO:0000313" key="3">
    <source>
        <dbReference type="WBParaSite" id="GPLIN_001027200"/>
    </source>
</evidence>
<dbReference type="Proteomes" id="UP000050741">
    <property type="component" value="Unassembled WGS sequence"/>
</dbReference>
<dbReference type="GO" id="GO:0005654">
    <property type="term" value="C:nucleoplasm"/>
    <property type="evidence" value="ECO:0007669"/>
    <property type="project" value="TreeGrafter"/>
</dbReference>
<dbReference type="PROSITE" id="PS51154">
    <property type="entry name" value="MACRO"/>
    <property type="match status" value="1"/>
</dbReference>
<organism evidence="2 3">
    <name type="scientific">Globodera pallida</name>
    <name type="common">Potato cyst nematode worm</name>
    <name type="synonym">Heterodera pallida</name>
    <dbReference type="NCBI Taxonomy" id="36090"/>
    <lineage>
        <taxon>Eukaryota</taxon>
        <taxon>Metazoa</taxon>
        <taxon>Ecdysozoa</taxon>
        <taxon>Nematoda</taxon>
        <taxon>Chromadorea</taxon>
        <taxon>Rhabditida</taxon>
        <taxon>Tylenchina</taxon>
        <taxon>Tylenchomorpha</taxon>
        <taxon>Tylenchoidea</taxon>
        <taxon>Heteroderidae</taxon>
        <taxon>Heteroderinae</taxon>
        <taxon>Globodera</taxon>
    </lineage>
</organism>
<dbReference type="Pfam" id="PF01661">
    <property type="entry name" value="Macro"/>
    <property type="match status" value="1"/>
</dbReference>
<protein>
    <submittedName>
        <fullName evidence="3">Macro domain-containing protein</fullName>
    </submittedName>
</protein>
<proteinExistence type="predicted"/>
<accession>A0A183CBM1</accession>
<dbReference type="SMART" id="SM00506">
    <property type="entry name" value="A1pp"/>
    <property type="match status" value="1"/>
</dbReference>
<reference evidence="3" key="2">
    <citation type="submission" date="2016-06" db="UniProtKB">
        <authorList>
            <consortium name="WormBaseParasite"/>
        </authorList>
    </citation>
    <scope>IDENTIFICATION</scope>
</reference>
<dbReference type="PANTHER" id="PTHR11106">
    <property type="entry name" value="GANGLIOSIDE INDUCED DIFFERENTIATION ASSOCIATED PROTEIN 2-RELATED"/>
    <property type="match status" value="1"/>
</dbReference>
<name>A0A183CBM1_GLOPA</name>
<feature type="domain" description="Macro" evidence="1">
    <location>
        <begin position="1"/>
        <end position="181"/>
    </location>
</feature>
<dbReference type="Gene3D" id="3.40.220.10">
    <property type="entry name" value="Leucine Aminopeptidase, subunit E, domain 1"/>
    <property type="match status" value="1"/>
</dbReference>
<dbReference type="SUPFAM" id="SSF52949">
    <property type="entry name" value="Macro domain-like"/>
    <property type="match status" value="1"/>
</dbReference>
<dbReference type="GO" id="GO:0140291">
    <property type="term" value="P:peptidyl-glutamate ADP-deribosylation"/>
    <property type="evidence" value="ECO:0007669"/>
    <property type="project" value="TreeGrafter"/>
</dbReference>
<evidence type="ECO:0000313" key="2">
    <source>
        <dbReference type="Proteomes" id="UP000050741"/>
    </source>
</evidence>
<dbReference type="CDD" id="cd02908">
    <property type="entry name" value="Macro_OAADPr_deacetylase"/>
    <property type="match status" value="1"/>
</dbReference>
<dbReference type="PANTHER" id="PTHR11106:SF27">
    <property type="entry name" value="MACRO DOMAIN-CONTAINING PROTEIN"/>
    <property type="match status" value="1"/>
</dbReference>
<reference evidence="2" key="1">
    <citation type="submission" date="2014-05" db="EMBL/GenBank/DDBJ databases">
        <title>The genome and life-stage specific transcriptomes of Globodera pallida elucidate key aspects of plant parasitism by a cyst nematode.</title>
        <authorList>
            <person name="Cotton J.A."/>
            <person name="Lilley C.J."/>
            <person name="Jones L.M."/>
            <person name="Kikuchi T."/>
            <person name="Reid A.J."/>
            <person name="Thorpe P."/>
            <person name="Tsai I.J."/>
            <person name="Beasley H."/>
            <person name="Blok V."/>
            <person name="Cock P.J.A."/>
            <person name="Van den Akker S.E."/>
            <person name="Holroyd N."/>
            <person name="Hunt M."/>
            <person name="Mantelin S."/>
            <person name="Naghra H."/>
            <person name="Pain A."/>
            <person name="Palomares-Rius J.E."/>
            <person name="Zarowiecki M."/>
            <person name="Berriman M."/>
            <person name="Jones J.T."/>
            <person name="Urwin P.E."/>
        </authorList>
    </citation>
    <scope>NUCLEOTIDE SEQUENCE [LARGE SCALE GENOMIC DNA]</scope>
    <source>
        <strain evidence="2">Lindley</strain>
    </source>
</reference>
<dbReference type="InterPro" id="IPR043472">
    <property type="entry name" value="Macro_dom-like"/>
</dbReference>